<organism evidence="1">
    <name type="scientific">Arundo donax</name>
    <name type="common">Giant reed</name>
    <name type="synonym">Donax arundinaceus</name>
    <dbReference type="NCBI Taxonomy" id="35708"/>
    <lineage>
        <taxon>Eukaryota</taxon>
        <taxon>Viridiplantae</taxon>
        <taxon>Streptophyta</taxon>
        <taxon>Embryophyta</taxon>
        <taxon>Tracheophyta</taxon>
        <taxon>Spermatophyta</taxon>
        <taxon>Magnoliopsida</taxon>
        <taxon>Liliopsida</taxon>
        <taxon>Poales</taxon>
        <taxon>Poaceae</taxon>
        <taxon>PACMAD clade</taxon>
        <taxon>Arundinoideae</taxon>
        <taxon>Arundineae</taxon>
        <taxon>Arundo</taxon>
    </lineage>
</organism>
<proteinExistence type="predicted"/>
<sequence length="12" mass="1299">MLITGDNLHASQ</sequence>
<protein>
    <submittedName>
        <fullName evidence="1">Uncharacterized protein</fullName>
    </submittedName>
</protein>
<reference evidence="1" key="2">
    <citation type="journal article" date="2015" name="Data Brief">
        <title>Shoot transcriptome of the giant reed, Arundo donax.</title>
        <authorList>
            <person name="Barrero R.A."/>
            <person name="Guerrero F.D."/>
            <person name="Moolhuijzen P."/>
            <person name="Goolsby J.A."/>
            <person name="Tidwell J."/>
            <person name="Bellgard S.E."/>
            <person name="Bellgard M.I."/>
        </authorList>
    </citation>
    <scope>NUCLEOTIDE SEQUENCE</scope>
    <source>
        <tissue evidence="1">Shoot tissue taken approximately 20 cm above the soil surface</tissue>
    </source>
</reference>
<name>A0A0A9G383_ARUDO</name>
<accession>A0A0A9G383</accession>
<dbReference type="EMBL" id="GBRH01182823">
    <property type="protein sequence ID" value="JAE15073.1"/>
    <property type="molecule type" value="Transcribed_RNA"/>
</dbReference>
<evidence type="ECO:0000313" key="1">
    <source>
        <dbReference type="EMBL" id="JAE15073.1"/>
    </source>
</evidence>
<reference evidence="1" key="1">
    <citation type="submission" date="2014-09" db="EMBL/GenBank/DDBJ databases">
        <authorList>
            <person name="Magalhaes I.L.F."/>
            <person name="Oliveira U."/>
            <person name="Santos F.R."/>
            <person name="Vidigal T.H.D.A."/>
            <person name="Brescovit A.D."/>
            <person name="Santos A.J."/>
        </authorList>
    </citation>
    <scope>NUCLEOTIDE SEQUENCE</scope>
    <source>
        <tissue evidence="1">Shoot tissue taken approximately 20 cm above the soil surface</tissue>
    </source>
</reference>